<sequence>MKRGCAAILSFTLQLVSMQHISAYIKMNYPDYCFYDAVRFHEDSGFFFYLNPVTKLEYKLTEATLLSTNAIRLDFGFSCSIILHGMRDPMRPWVLCCKLY</sequence>
<name>A0A8J4WHN7_9TREM</name>
<feature type="signal peptide" evidence="1">
    <location>
        <begin position="1"/>
        <end position="18"/>
    </location>
</feature>
<dbReference type="OrthoDB" id="6260722at2759"/>
<evidence type="ECO:0008006" key="4">
    <source>
        <dbReference type="Google" id="ProtNLM"/>
    </source>
</evidence>
<accession>A0A8J4WHN7</accession>
<reference evidence="2" key="1">
    <citation type="submission" date="2019-05" db="EMBL/GenBank/DDBJ databases">
        <title>Annotation for the trematode Paragonimus heterotremus.</title>
        <authorList>
            <person name="Choi Y.-J."/>
        </authorList>
    </citation>
    <scope>NUCLEOTIDE SEQUENCE</scope>
    <source>
        <strain evidence="2">LC</strain>
    </source>
</reference>
<gene>
    <name evidence="2" type="ORF">PHET_05995</name>
</gene>
<keyword evidence="3" id="KW-1185">Reference proteome</keyword>
<keyword evidence="1" id="KW-0732">Signal</keyword>
<dbReference type="AlphaFoldDB" id="A0A8J4WHN7"/>
<dbReference type="Proteomes" id="UP000748531">
    <property type="component" value="Unassembled WGS sequence"/>
</dbReference>
<proteinExistence type="predicted"/>
<protein>
    <recommendedName>
        <fullName evidence="4">Secreted protein</fullName>
    </recommendedName>
</protein>
<comment type="caution">
    <text evidence="2">The sequence shown here is derived from an EMBL/GenBank/DDBJ whole genome shotgun (WGS) entry which is preliminary data.</text>
</comment>
<feature type="chain" id="PRO_5035272888" description="Secreted protein" evidence="1">
    <location>
        <begin position="19"/>
        <end position="100"/>
    </location>
</feature>
<organism evidence="2 3">
    <name type="scientific">Paragonimus heterotremus</name>
    <dbReference type="NCBI Taxonomy" id="100268"/>
    <lineage>
        <taxon>Eukaryota</taxon>
        <taxon>Metazoa</taxon>
        <taxon>Spiralia</taxon>
        <taxon>Lophotrochozoa</taxon>
        <taxon>Platyhelminthes</taxon>
        <taxon>Trematoda</taxon>
        <taxon>Digenea</taxon>
        <taxon>Plagiorchiida</taxon>
        <taxon>Troglotremata</taxon>
        <taxon>Troglotrematidae</taxon>
        <taxon>Paragonimus</taxon>
    </lineage>
</organism>
<evidence type="ECO:0000313" key="3">
    <source>
        <dbReference type="Proteomes" id="UP000748531"/>
    </source>
</evidence>
<evidence type="ECO:0000256" key="1">
    <source>
        <dbReference type="SAM" id="SignalP"/>
    </source>
</evidence>
<evidence type="ECO:0000313" key="2">
    <source>
        <dbReference type="EMBL" id="KAF5400746.1"/>
    </source>
</evidence>
<dbReference type="EMBL" id="LUCH01002943">
    <property type="protein sequence ID" value="KAF5400746.1"/>
    <property type="molecule type" value="Genomic_DNA"/>
</dbReference>